<dbReference type="Proteomes" id="UP000054047">
    <property type="component" value="Unassembled WGS sequence"/>
</dbReference>
<organism evidence="2 3">
    <name type="scientific">Ancylostoma duodenale</name>
    <dbReference type="NCBI Taxonomy" id="51022"/>
    <lineage>
        <taxon>Eukaryota</taxon>
        <taxon>Metazoa</taxon>
        <taxon>Ecdysozoa</taxon>
        <taxon>Nematoda</taxon>
        <taxon>Chromadorea</taxon>
        <taxon>Rhabditida</taxon>
        <taxon>Rhabditina</taxon>
        <taxon>Rhabditomorpha</taxon>
        <taxon>Strongyloidea</taxon>
        <taxon>Ancylostomatidae</taxon>
        <taxon>Ancylostomatinae</taxon>
        <taxon>Ancylostoma</taxon>
    </lineage>
</organism>
<sequence>MVAIVSDSLIPQEAEYLKNVLYRYMYSRENLGKEAVENVIKELRAEIEKIHAQHKENTMADVIKLKTAEDQIAQLKADSEKASNSVVEIQAKLLVAEEKLRNVEKSREQESEASENECEKLRAELDQVKKQCEEEVAKQKEESETAVQEFKTRAEKKLAKIKAAAEKDVTSAKAELLLEMDELRRNLSDRDRRIDELVVEKARMEQQIIGQQEMEKELEQRRVKEKEATDKLRGVKQQQSTTERKRSCDDRIKRTEPVKATPDTSKLDEGREAQSHLESSEDKCKELENRLDDLVTELDQTTASLNEERARAGSDLAELEQLRSGTETQIQNMAAQLKASEEKLLEKEQELEAAKSAQAESAAVVSSLESELATLKQQLEESTRKAAEDSEGSSASLQKLQQSLIAEEKRVLELLEQLKTEQTEAKRREQKAKDDAKKDR</sequence>
<evidence type="ECO:0000313" key="3">
    <source>
        <dbReference type="Proteomes" id="UP000054047"/>
    </source>
</evidence>
<feature type="compositionally biased region" description="Basic and acidic residues" evidence="1">
    <location>
        <begin position="265"/>
        <end position="284"/>
    </location>
</feature>
<dbReference type="OrthoDB" id="5322683at2759"/>
<reference evidence="2 3" key="1">
    <citation type="submission" date="2013-12" db="EMBL/GenBank/DDBJ databases">
        <title>Draft genome of the parsitic nematode Ancylostoma duodenale.</title>
        <authorList>
            <person name="Mitreva M."/>
        </authorList>
    </citation>
    <scope>NUCLEOTIDE SEQUENCE [LARGE SCALE GENOMIC DNA]</scope>
    <source>
        <strain evidence="2 3">Zhejiang</strain>
    </source>
</reference>
<evidence type="ECO:0000313" key="2">
    <source>
        <dbReference type="EMBL" id="KIH55089.1"/>
    </source>
</evidence>
<proteinExistence type="predicted"/>
<gene>
    <name evidence="2" type="ORF">ANCDUO_14759</name>
</gene>
<feature type="compositionally biased region" description="Basic and acidic residues" evidence="1">
    <location>
        <begin position="242"/>
        <end position="257"/>
    </location>
</feature>
<name>A0A0C2G886_9BILA</name>
<accession>A0A0C2G886</accession>
<protein>
    <submittedName>
        <fullName evidence="2">M protein repeat protein</fullName>
    </submittedName>
</protein>
<keyword evidence="3" id="KW-1185">Reference proteome</keyword>
<feature type="non-terminal residue" evidence="2">
    <location>
        <position position="440"/>
    </location>
</feature>
<dbReference type="Gene3D" id="1.10.220.60">
    <property type="entry name" value="GRIP domain"/>
    <property type="match status" value="1"/>
</dbReference>
<dbReference type="AlphaFoldDB" id="A0A0C2G886"/>
<feature type="compositionally biased region" description="Basic and acidic residues" evidence="1">
    <location>
        <begin position="213"/>
        <end position="233"/>
    </location>
</feature>
<feature type="region of interest" description="Disordered" evidence="1">
    <location>
        <begin position="379"/>
        <end position="399"/>
    </location>
</feature>
<dbReference type="EMBL" id="KN737925">
    <property type="protein sequence ID" value="KIH55089.1"/>
    <property type="molecule type" value="Genomic_DNA"/>
</dbReference>
<feature type="compositionally biased region" description="Basic and acidic residues" evidence="1">
    <location>
        <begin position="379"/>
        <end position="388"/>
    </location>
</feature>
<feature type="region of interest" description="Disordered" evidence="1">
    <location>
        <begin position="420"/>
        <end position="440"/>
    </location>
</feature>
<evidence type="ECO:0000256" key="1">
    <source>
        <dbReference type="SAM" id="MobiDB-lite"/>
    </source>
</evidence>
<feature type="region of interest" description="Disordered" evidence="1">
    <location>
        <begin position="209"/>
        <end position="284"/>
    </location>
</feature>